<evidence type="ECO:0000259" key="7">
    <source>
        <dbReference type="PROSITE" id="PS50123"/>
    </source>
</evidence>
<dbReference type="EC" id="2.1.1.80" evidence="5"/>
<dbReference type="GO" id="GO:0032259">
    <property type="term" value="P:methylation"/>
    <property type="evidence" value="ECO:0007669"/>
    <property type="project" value="UniProtKB-KW"/>
</dbReference>
<keyword evidence="2 5" id="KW-0489">Methyltransferase</keyword>
<dbReference type="SUPFAM" id="SSF47757">
    <property type="entry name" value="Chemotaxis receptor methyltransferase CheR, N-terminal domain"/>
    <property type="match status" value="1"/>
</dbReference>
<dbReference type="InterPro" id="IPR029063">
    <property type="entry name" value="SAM-dependent_MTases_sf"/>
</dbReference>
<proteinExistence type="predicted"/>
<dbReference type="PANTHER" id="PTHR24422">
    <property type="entry name" value="CHEMOTAXIS PROTEIN METHYLTRANSFERASE"/>
    <property type="match status" value="1"/>
</dbReference>
<keyword evidence="3 5" id="KW-0808">Transferase</keyword>
<dbReference type="InterPro" id="IPR000780">
    <property type="entry name" value="CheR_MeTrfase"/>
</dbReference>
<dbReference type="SMART" id="SM00138">
    <property type="entry name" value="MeTrc"/>
    <property type="match status" value="1"/>
</dbReference>
<dbReference type="PANTHER" id="PTHR24422:SF19">
    <property type="entry name" value="CHEMOTAXIS PROTEIN METHYLTRANSFERASE"/>
    <property type="match status" value="1"/>
</dbReference>
<dbReference type="InterPro" id="IPR026024">
    <property type="entry name" value="Chemotaxis_MeTrfase_CheR"/>
</dbReference>
<feature type="binding site" evidence="6">
    <location>
        <position position="127"/>
    </location>
    <ligand>
        <name>S-adenosyl-L-methionine</name>
        <dbReference type="ChEBI" id="CHEBI:59789"/>
    </ligand>
</feature>
<feature type="binding site" evidence="6">
    <location>
        <position position="152"/>
    </location>
    <ligand>
        <name>S-adenosyl-L-methionine</name>
        <dbReference type="ChEBI" id="CHEBI:59789"/>
    </ligand>
</feature>
<comment type="catalytic activity">
    <reaction evidence="1 5">
        <text>L-glutamyl-[protein] + S-adenosyl-L-methionine = [protein]-L-glutamate 5-O-methyl ester + S-adenosyl-L-homocysteine</text>
        <dbReference type="Rhea" id="RHEA:24452"/>
        <dbReference type="Rhea" id="RHEA-COMP:10208"/>
        <dbReference type="Rhea" id="RHEA-COMP:10311"/>
        <dbReference type="ChEBI" id="CHEBI:29973"/>
        <dbReference type="ChEBI" id="CHEBI:57856"/>
        <dbReference type="ChEBI" id="CHEBI:59789"/>
        <dbReference type="ChEBI" id="CHEBI:82795"/>
        <dbReference type="EC" id="2.1.1.80"/>
    </reaction>
</comment>
<evidence type="ECO:0000313" key="9">
    <source>
        <dbReference type="Proteomes" id="UP000295375"/>
    </source>
</evidence>
<dbReference type="PRINTS" id="PR00996">
    <property type="entry name" value="CHERMTFRASE"/>
</dbReference>
<dbReference type="AlphaFoldDB" id="A0A4R6UI01"/>
<dbReference type="Pfam" id="PF03705">
    <property type="entry name" value="CheR_N"/>
    <property type="match status" value="1"/>
</dbReference>
<dbReference type="InterPro" id="IPR022642">
    <property type="entry name" value="CheR_C"/>
</dbReference>
<dbReference type="PIRSF" id="PIRSF000410">
    <property type="entry name" value="CheR"/>
    <property type="match status" value="1"/>
</dbReference>
<comment type="function">
    <text evidence="5">Methylation of the membrane-bound methyl-accepting chemotaxis proteins (MCP) to form gamma-glutamyl methyl ester residues in MCP.</text>
</comment>
<protein>
    <recommendedName>
        <fullName evidence="5">Chemotaxis protein methyltransferase</fullName>
        <ecNumber evidence="5">2.1.1.80</ecNumber>
    </recommendedName>
</protein>
<comment type="caution">
    <text evidence="8">The sequence shown here is derived from an EMBL/GenBank/DDBJ whole genome shotgun (WGS) entry which is preliminary data.</text>
</comment>
<evidence type="ECO:0000256" key="4">
    <source>
        <dbReference type="ARBA" id="ARBA00022691"/>
    </source>
</evidence>
<keyword evidence="4 5" id="KW-0949">S-adenosyl-L-methionine</keyword>
<evidence type="ECO:0000256" key="6">
    <source>
        <dbReference type="PIRSR" id="PIRSR000410-1"/>
    </source>
</evidence>
<evidence type="ECO:0000256" key="2">
    <source>
        <dbReference type="ARBA" id="ARBA00022603"/>
    </source>
</evidence>
<dbReference type="InterPro" id="IPR050903">
    <property type="entry name" value="Bact_Chemotaxis_MeTrfase"/>
</dbReference>
<sequence>MMTGPNSETSSKREDRRREFPFSSLDFERARTLIYQFSGIALSASKNELVYSRLVRRVRALGLASLHDYLNRVEQQPEERTEFVNALTTNLTSFFREAHHFELLAKFLQQRSGPVRIWTGATSTGEEAYSIAITAIEAFGDWQPPVTIMASDVDSQVLNTARQAVYPIGQARNLSAERLRQFFQRGKAERAELMRVKPVVQQLVRFSLLNLQQAEWPLSGKFDAIFLRNVFIYFDKGSQYRILQKVKKLLAPDGLLFVGHSETLPHAQDLFRLHGKTVYRHTEAQQA</sequence>
<dbReference type="Gene3D" id="3.40.50.150">
    <property type="entry name" value="Vaccinia Virus protein VP39"/>
    <property type="match status" value="1"/>
</dbReference>
<accession>A0A4R6UI01</accession>
<dbReference type="InterPro" id="IPR022641">
    <property type="entry name" value="CheR_N"/>
</dbReference>
<dbReference type="Pfam" id="PF01739">
    <property type="entry name" value="CheR"/>
    <property type="match status" value="1"/>
</dbReference>
<evidence type="ECO:0000256" key="5">
    <source>
        <dbReference type="PIRNR" id="PIRNR000410"/>
    </source>
</evidence>
<evidence type="ECO:0000256" key="1">
    <source>
        <dbReference type="ARBA" id="ARBA00001541"/>
    </source>
</evidence>
<feature type="binding site" evidence="6">
    <location>
        <position position="96"/>
    </location>
    <ligand>
        <name>S-adenosyl-L-methionine</name>
        <dbReference type="ChEBI" id="CHEBI:59789"/>
    </ligand>
</feature>
<feature type="binding site" evidence="6">
    <location>
        <position position="90"/>
    </location>
    <ligand>
        <name>S-adenosyl-L-methionine</name>
        <dbReference type="ChEBI" id="CHEBI:59789"/>
    </ligand>
</feature>
<gene>
    <name evidence="8" type="ORF">EV696_11329</name>
</gene>
<feature type="binding site" evidence="6">
    <location>
        <position position="92"/>
    </location>
    <ligand>
        <name>S-adenosyl-L-methionine</name>
        <dbReference type="ChEBI" id="CHEBI:59789"/>
    </ligand>
</feature>
<keyword evidence="9" id="KW-1185">Reference proteome</keyword>
<organism evidence="8 9">
    <name type="scientific">Permianibacter aggregans</name>
    <dbReference type="NCBI Taxonomy" id="1510150"/>
    <lineage>
        <taxon>Bacteria</taxon>
        <taxon>Pseudomonadati</taxon>
        <taxon>Pseudomonadota</taxon>
        <taxon>Gammaproteobacteria</taxon>
        <taxon>Pseudomonadales</taxon>
        <taxon>Pseudomonadaceae</taxon>
        <taxon>Permianibacter</taxon>
    </lineage>
</organism>
<evidence type="ECO:0000256" key="3">
    <source>
        <dbReference type="ARBA" id="ARBA00022679"/>
    </source>
</evidence>
<feature type="domain" description="CheR-type methyltransferase" evidence="7">
    <location>
        <begin position="15"/>
        <end position="284"/>
    </location>
</feature>
<dbReference type="CDD" id="cd02440">
    <property type="entry name" value="AdoMet_MTases"/>
    <property type="match status" value="1"/>
</dbReference>
<dbReference type="SUPFAM" id="SSF53335">
    <property type="entry name" value="S-adenosyl-L-methionine-dependent methyltransferases"/>
    <property type="match status" value="1"/>
</dbReference>
<dbReference type="Proteomes" id="UP000295375">
    <property type="component" value="Unassembled WGS sequence"/>
</dbReference>
<dbReference type="EMBL" id="SNYM01000013">
    <property type="protein sequence ID" value="TDQ46488.1"/>
    <property type="molecule type" value="Genomic_DNA"/>
</dbReference>
<dbReference type="InterPro" id="IPR036804">
    <property type="entry name" value="CheR_N_sf"/>
</dbReference>
<reference evidence="8 9" key="1">
    <citation type="submission" date="2019-03" db="EMBL/GenBank/DDBJ databases">
        <title>Genomic Encyclopedia of Type Strains, Phase IV (KMG-IV): sequencing the most valuable type-strain genomes for metagenomic binning, comparative biology and taxonomic classification.</title>
        <authorList>
            <person name="Goeker M."/>
        </authorList>
    </citation>
    <scope>NUCLEOTIDE SEQUENCE [LARGE SCALE GENOMIC DNA]</scope>
    <source>
        <strain evidence="8 9">DSM 103792</strain>
    </source>
</reference>
<dbReference type="RefSeq" id="WP_232475415.1">
    <property type="nucleotide sequence ID" value="NZ_CP037953.1"/>
</dbReference>
<feature type="binding site" evidence="6">
    <location>
        <begin position="210"/>
        <end position="211"/>
    </location>
    <ligand>
        <name>S-adenosyl-L-methionine</name>
        <dbReference type="ChEBI" id="CHEBI:59789"/>
    </ligand>
</feature>
<dbReference type="PROSITE" id="PS50123">
    <property type="entry name" value="CHER"/>
    <property type="match status" value="1"/>
</dbReference>
<dbReference type="GO" id="GO:0008983">
    <property type="term" value="F:protein-glutamate O-methyltransferase activity"/>
    <property type="evidence" value="ECO:0007669"/>
    <property type="project" value="UniProtKB-EC"/>
</dbReference>
<feature type="binding site" evidence="6">
    <location>
        <begin position="228"/>
        <end position="229"/>
    </location>
    <ligand>
        <name>S-adenosyl-L-methionine</name>
        <dbReference type="ChEBI" id="CHEBI:59789"/>
    </ligand>
</feature>
<dbReference type="Gene3D" id="1.10.155.10">
    <property type="entry name" value="Chemotaxis receptor methyltransferase CheR, N-terminal domain"/>
    <property type="match status" value="1"/>
</dbReference>
<evidence type="ECO:0000313" key="8">
    <source>
        <dbReference type="EMBL" id="TDQ46488.1"/>
    </source>
</evidence>
<name>A0A4R6UI01_9GAMM</name>